<evidence type="ECO:0000313" key="2">
    <source>
        <dbReference type="Proteomes" id="UP001515480"/>
    </source>
</evidence>
<keyword evidence="2" id="KW-1185">Reference proteome</keyword>
<dbReference type="Proteomes" id="UP001515480">
    <property type="component" value="Unassembled WGS sequence"/>
</dbReference>
<evidence type="ECO:0000313" key="1">
    <source>
        <dbReference type="EMBL" id="KAL1525417.1"/>
    </source>
</evidence>
<dbReference type="AlphaFoldDB" id="A0AB34JWY3"/>
<proteinExistence type="predicted"/>
<accession>A0AB34JWY3</accession>
<reference evidence="1 2" key="1">
    <citation type="journal article" date="2024" name="Science">
        <title>Giant polyketide synthase enzymes in the biosynthesis of giant marine polyether toxins.</title>
        <authorList>
            <person name="Fallon T.R."/>
            <person name="Shende V.V."/>
            <person name="Wierzbicki I.H."/>
            <person name="Pendleton A.L."/>
            <person name="Watervoot N.F."/>
            <person name="Auber R.P."/>
            <person name="Gonzalez D.J."/>
            <person name="Wisecaver J.H."/>
            <person name="Moore B.S."/>
        </authorList>
    </citation>
    <scope>NUCLEOTIDE SEQUENCE [LARGE SCALE GENOMIC DNA]</scope>
    <source>
        <strain evidence="1 2">12B1</strain>
    </source>
</reference>
<protein>
    <submittedName>
        <fullName evidence="1">Uncharacterized protein</fullName>
    </submittedName>
</protein>
<gene>
    <name evidence="1" type="ORF">AB1Y20_020276</name>
</gene>
<comment type="caution">
    <text evidence="1">The sequence shown here is derived from an EMBL/GenBank/DDBJ whole genome shotgun (WGS) entry which is preliminary data.</text>
</comment>
<name>A0AB34JWY3_PRYPA</name>
<dbReference type="EMBL" id="JBGBPQ010000004">
    <property type="protein sequence ID" value="KAL1525417.1"/>
    <property type="molecule type" value="Genomic_DNA"/>
</dbReference>
<sequence>MTSPLPAPPACPLYESLRRHRGHTSINANAGHQNEGDAASSDRVSRNLLFVLLGPLFPPQRFPFSQLMNISLQPVLIHSILDKIQLHPGELRGATCGLTA</sequence>
<organism evidence="1 2">
    <name type="scientific">Prymnesium parvum</name>
    <name type="common">Toxic golden alga</name>
    <dbReference type="NCBI Taxonomy" id="97485"/>
    <lineage>
        <taxon>Eukaryota</taxon>
        <taxon>Haptista</taxon>
        <taxon>Haptophyta</taxon>
        <taxon>Prymnesiophyceae</taxon>
        <taxon>Prymnesiales</taxon>
        <taxon>Prymnesiaceae</taxon>
        <taxon>Prymnesium</taxon>
    </lineage>
</organism>